<proteinExistence type="predicted"/>
<dbReference type="Pfam" id="PF24626">
    <property type="entry name" value="SH3_Tf2-1"/>
    <property type="match status" value="1"/>
</dbReference>
<name>A0A5N6NJZ7_9ASTR</name>
<dbReference type="PANTHER" id="PTHR46148:SF57">
    <property type="entry name" value="OS12G0499874 PROTEIN"/>
    <property type="match status" value="1"/>
</dbReference>
<comment type="caution">
    <text evidence="3">The sequence shown here is derived from an EMBL/GenBank/DDBJ whole genome shotgun (WGS) entry which is preliminary data.</text>
</comment>
<sequence>MSRSGFVCISIVKSITNFCKRYATTPRFASRLHLHEPRRFTLALSTSIHWLMMLVCWVTERSSSQDFNTVMAPERCSHKLKRIRLGTSIIKQDRSGKTYLELAEDQTERGSNKRRRPIEFQVGDFVLLKVSPWKGVIHFHKRGKLSPRFIGPFKIIARVGNVAYRFELPEDLKLIHNTVHVSYLRKCLANESTYVPLEDIEVDDKLNYVEKPVEILDHKVKLLCNKTIDQVKVKWKHRKGDMGVTVFEAGPFTNTNLHRLSSNEDGSNSDSEAEPPTSEESESIPSSVETTDIDADEPEIDARFNSTNVSQTSNCGLNYANDPE</sequence>
<dbReference type="EMBL" id="SZYD01000011">
    <property type="protein sequence ID" value="KAD4889426.1"/>
    <property type="molecule type" value="Genomic_DNA"/>
</dbReference>
<feature type="compositionally biased region" description="Polar residues" evidence="1">
    <location>
        <begin position="304"/>
        <end position="316"/>
    </location>
</feature>
<evidence type="ECO:0000259" key="2">
    <source>
        <dbReference type="Pfam" id="PF24626"/>
    </source>
</evidence>
<dbReference type="PANTHER" id="PTHR46148">
    <property type="entry name" value="CHROMO DOMAIN-CONTAINING PROTEIN"/>
    <property type="match status" value="1"/>
</dbReference>
<dbReference type="InterPro" id="IPR056924">
    <property type="entry name" value="SH3_Tf2-1"/>
</dbReference>
<protein>
    <recommendedName>
        <fullName evidence="2">Tf2-1-like SH3-like domain-containing protein</fullName>
    </recommendedName>
</protein>
<accession>A0A5N6NJZ7</accession>
<dbReference type="Proteomes" id="UP000326396">
    <property type="component" value="Linkage Group LG19"/>
</dbReference>
<evidence type="ECO:0000313" key="4">
    <source>
        <dbReference type="Proteomes" id="UP000326396"/>
    </source>
</evidence>
<dbReference type="OrthoDB" id="1939135at2759"/>
<dbReference type="AlphaFoldDB" id="A0A5N6NJZ7"/>
<keyword evidence="4" id="KW-1185">Reference proteome</keyword>
<evidence type="ECO:0000313" key="3">
    <source>
        <dbReference type="EMBL" id="KAD4889426.1"/>
    </source>
</evidence>
<organism evidence="3 4">
    <name type="scientific">Mikania micrantha</name>
    <name type="common">bitter vine</name>
    <dbReference type="NCBI Taxonomy" id="192012"/>
    <lineage>
        <taxon>Eukaryota</taxon>
        <taxon>Viridiplantae</taxon>
        <taxon>Streptophyta</taxon>
        <taxon>Embryophyta</taxon>
        <taxon>Tracheophyta</taxon>
        <taxon>Spermatophyta</taxon>
        <taxon>Magnoliopsida</taxon>
        <taxon>eudicotyledons</taxon>
        <taxon>Gunneridae</taxon>
        <taxon>Pentapetalae</taxon>
        <taxon>asterids</taxon>
        <taxon>campanulids</taxon>
        <taxon>Asterales</taxon>
        <taxon>Asteraceae</taxon>
        <taxon>Asteroideae</taxon>
        <taxon>Heliantheae alliance</taxon>
        <taxon>Eupatorieae</taxon>
        <taxon>Mikania</taxon>
    </lineage>
</organism>
<feature type="domain" description="Tf2-1-like SH3-like" evidence="2">
    <location>
        <begin position="123"/>
        <end position="187"/>
    </location>
</feature>
<feature type="region of interest" description="Disordered" evidence="1">
    <location>
        <begin position="255"/>
        <end position="324"/>
    </location>
</feature>
<feature type="compositionally biased region" description="Acidic residues" evidence="1">
    <location>
        <begin position="271"/>
        <end position="282"/>
    </location>
</feature>
<evidence type="ECO:0000256" key="1">
    <source>
        <dbReference type="SAM" id="MobiDB-lite"/>
    </source>
</evidence>
<reference evidence="3 4" key="1">
    <citation type="submission" date="2019-05" db="EMBL/GenBank/DDBJ databases">
        <title>Mikania micrantha, genome provides insights into the molecular mechanism of rapid growth.</title>
        <authorList>
            <person name="Liu B."/>
        </authorList>
    </citation>
    <scope>NUCLEOTIDE SEQUENCE [LARGE SCALE GENOMIC DNA]</scope>
    <source>
        <strain evidence="3">NLD-2019</strain>
        <tissue evidence="3">Leaf</tissue>
    </source>
</reference>
<gene>
    <name evidence="3" type="ORF">E3N88_21499</name>
</gene>